<dbReference type="EMBL" id="BMKW01000006">
    <property type="protein sequence ID" value="GGJ18539.1"/>
    <property type="molecule type" value="Genomic_DNA"/>
</dbReference>
<dbReference type="InterPro" id="IPR011251">
    <property type="entry name" value="Luciferase-like_dom"/>
</dbReference>
<evidence type="ECO:0000313" key="9">
    <source>
        <dbReference type="Proteomes" id="UP000661507"/>
    </source>
</evidence>
<dbReference type="InterPro" id="IPR051260">
    <property type="entry name" value="Diverse_substr_monoxygenases"/>
</dbReference>
<gene>
    <name evidence="8" type="primary">yxeK</name>
    <name evidence="8" type="ORF">GCM10011320_27360</name>
</gene>
<evidence type="ECO:0000256" key="4">
    <source>
        <dbReference type="ARBA" id="ARBA00023033"/>
    </source>
</evidence>
<dbReference type="PANTHER" id="PTHR30011:SF16">
    <property type="entry name" value="C2H2 FINGER DOMAIN TRANSCRIPTION FACTOR (EUROFUNG)-RELATED"/>
    <property type="match status" value="1"/>
</dbReference>
<dbReference type="SUPFAM" id="SSF51679">
    <property type="entry name" value="Bacterial luciferase-like"/>
    <property type="match status" value="1"/>
</dbReference>
<reference evidence="8" key="1">
    <citation type="journal article" date="2014" name="Int. J. Syst. Evol. Microbiol.">
        <title>Complete genome sequence of Corynebacterium casei LMG S-19264T (=DSM 44701T), isolated from a smear-ripened cheese.</title>
        <authorList>
            <consortium name="US DOE Joint Genome Institute (JGI-PGF)"/>
            <person name="Walter F."/>
            <person name="Albersmeier A."/>
            <person name="Kalinowski J."/>
            <person name="Ruckert C."/>
        </authorList>
    </citation>
    <scope>NUCLEOTIDE SEQUENCE</scope>
    <source>
        <strain evidence="8">CGMCC 1.3617</strain>
    </source>
</reference>
<sequence>MTDRKIALALLVHATGYHGASWLHPSTDPASSTSIEWYRDTALLAERGLFDLFFIADTPAARTTQLEAYSRFPMFMNVFEPITLLSTLAGLTTRIGLGGTASTSFSEPYNIARQFASLDHLSHGRAAWNVVTSANDFAARNFGQDRLAAHGDRYERAREFIEVVQKLWDTWEDDAWIRDRARGQIFDPTKQHPVDHDGKHFKVHGALNIERTPQGQPVIIQAGASDTGRELAAETAEVVFASDSTIESARRSYADLKGRMPRHGRDPDSLKVLAGKPTILADSAQEAEDMYQTLQEMIHPIVGKMRLGMDLETDLSDLSIDEPIPEDRIPRNANLHKAYFDHIVGMIREGLTLRQLYLRYERGHKTFRGTPAQMADHLEEWFTEEACDGFMMTFSLMPGGLAAFVDGVVPLLQQRGLFRSAYQGTTLREHLGLRRPPNRHVSTAGGALAAASSAGVA</sequence>
<dbReference type="GO" id="GO:0016705">
    <property type="term" value="F:oxidoreductase activity, acting on paired donors, with incorporation or reduction of molecular oxygen"/>
    <property type="evidence" value="ECO:0007669"/>
    <property type="project" value="InterPro"/>
</dbReference>
<evidence type="ECO:0000256" key="6">
    <source>
        <dbReference type="PIRSR" id="PIRSR000337-1"/>
    </source>
</evidence>
<dbReference type="Proteomes" id="UP000661507">
    <property type="component" value="Unassembled WGS sequence"/>
</dbReference>
<feature type="binding site" evidence="6">
    <location>
        <position position="100"/>
    </location>
    <ligand>
        <name>FMN</name>
        <dbReference type="ChEBI" id="CHEBI:58210"/>
    </ligand>
</feature>
<evidence type="ECO:0000256" key="2">
    <source>
        <dbReference type="ARBA" id="ARBA00022643"/>
    </source>
</evidence>
<feature type="binding site" evidence="6">
    <location>
        <position position="57"/>
    </location>
    <ligand>
        <name>FMN</name>
        <dbReference type="ChEBI" id="CHEBI:58210"/>
    </ligand>
</feature>
<reference evidence="8" key="2">
    <citation type="submission" date="2020-09" db="EMBL/GenBank/DDBJ databases">
        <authorList>
            <person name="Sun Q."/>
            <person name="Zhou Y."/>
        </authorList>
    </citation>
    <scope>NUCLEOTIDE SEQUENCE</scope>
    <source>
        <strain evidence="8">CGMCC 1.3617</strain>
    </source>
</reference>
<keyword evidence="2 6" id="KW-0288">FMN</keyword>
<dbReference type="AlphaFoldDB" id="A0A917KKY0"/>
<dbReference type="InterPro" id="IPR036661">
    <property type="entry name" value="Luciferase-like_sf"/>
</dbReference>
<keyword evidence="3" id="KW-0560">Oxidoreductase</keyword>
<feature type="binding site" evidence="6">
    <location>
        <position position="225"/>
    </location>
    <ligand>
        <name>FMN</name>
        <dbReference type="ChEBI" id="CHEBI:58210"/>
    </ligand>
</feature>
<accession>A0A917KKY0</accession>
<evidence type="ECO:0000313" key="8">
    <source>
        <dbReference type="EMBL" id="GGJ18539.1"/>
    </source>
</evidence>
<evidence type="ECO:0000259" key="7">
    <source>
        <dbReference type="Pfam" id="PF00296"/>
    </source>
</evidence>
<dbReference type="Pfam" id="PF00296">
    <property type="entry name" value="Bac_luciferase"/>
    <property type="match status" value="1"/>
</dbReference>
<dbReference type="PIRSF" id="PIRSF000337">
    <property type="entry name" value="NTA_MOA"/>
    <property type="match status" value="1"/>
</dbReference>
<protein>
    <submittedName>
        <fullName evidence="8">Monooxygenase YxeK</fullName>
    </submittedName>
</protein>
<name>A0A917KKY0_9PROT</name>
<dbReference type="PANTHER" id="PTHR30011">
    <property type="entry name" value="ALKANESULFONATE MONOOXYGENASE-RELATED"/>
    <property type="match status" value="1"/>
</dbReference>
<keyword evidence="4 8" id="KW-0503">Monooxygenase</keyword>
<comment type="caution">
    <text evidence="8">The sequence shown here is derived from an EMBL/GenBank/DDBJ whole genome shotgun (WGS) entry which is preliminary data.</text>
</comment>
<dbReference type="InterPro" id="IPR016215">
    <property type="entry name" value="NTA_MOA"/>
</dbReference>
<evidence type="ECO:0000256" key="1">
    <source>
        <dbReference type="ARBA" id="ARBA00022630"/>
    </source>
</evidence>
<comment type="similarity">
    <text evidence="5">Belongs to the NtaA/SnaA/DszA monooxygenase family.</text>
</comment>
<keyword evidence="1 6" id="KW-0285">Flavoprotein</keyword>
<dbReference type="NCBIfam" id="TIGR03860">
    <property type="entry name" value="FMN_nitrolo"/>
    <property type="match status" value="1"/>
</dbReference>
<feature type="binding site" evidence="6">
    <location>
        <position position="154"/>
    </location>
    <ligand>
        <name>FMN</name>
        <dbReference type="ChEBI" id="CHEBI:58210"/>
    </ligand>
</feature>
<feature type="binding site" evidence="6">
    <location>
        <position position="150"/>
    </location>
    <ligand>
        <name>FMN</name>
        <dbReference type="ChEBI" id="CHEBI:58210"/>
    </ligand>
</feature>
<dbReference type="RefSeq" id="WP_188967610.1">
    <property type="nucleotide sequence ID" value="NZ_BMKW01000006.1"/>
</dbReference>
<dbReference type="Gene3D" id="3.20.20.30">
    <property type="entry name" value="Luciferase-like domain"/>
    <property type="match status" value="1"/>
</dbReference>
<feature type="domain" description="Luciferase-like" evidence="7">
    <location>
        <begin position="30"/>
        <end position="380"/>
    </location>
</feature>
<evidence type="ECO:0000256" key="3">
    <source>
        <dbReference type="ARBA" id="ARBA00023002"/>
    </source>
</evidence>
<keyword evidence="9" id="KW-1185">Reference proteome</keyword>
<organism evidence="8 9">
    <name type="scientific">Neoroseomonas lacus</name>
    <dbReference type="NCBI Taxonomy" id="287609"/>
    <lineage>
        <taxon>Bacteria</taxon>
        <taxon>Pseudomonadati</taxon>
        <taxon>Pseudomonadota</taxon>
        <taxon>Alphaproteobacteria</taxon>
        <taxon>Acetobacterales</taxon>
        <taxon>Acetobacteraceae</taxon>
        <taxon>Neoroseomonas</taxon>
    </lineage>
</organism>
<proteinExistence type="inferred from homology"/>
<dbReference type="GO" id="GO:0004497">
    <property type="term" value="F:monooxygenase activity"/>
    <property type="evidence" value="ECO:0007669"/>
    <property type="project" value="UniProtKB-KW"/>
</dbReference>
<dbReference type="CDD" id="cd01095">
    <property type="entry name" value="Nitrilotriacetate_monoxgenase"/>
    <property type="match status" value="1"/>
</dbReference>
<evidence type="ECO:0000256" key="5">
    <source>
        <dbReference type="ARBA" id="ARBA00033748"/>
    </source>
</evidence>